<dbReference type="Gene3D" id="2.60.120.10">
    <property type="entry name" value="Jelly Rolls"/>
    <property type="match status" value="1"/>
</dbReference>
<dbReference type="EMBL" id="JBHUEJ010000008">
    <property type="protein sequence ID" value="MFD1709658.1"/>
    <property type="molecule type" value="Genomic_DNA"/>
</dbReference>
<comment type="caution">
    <text evidence="1">The sequence shown here is derived from an EMBL/GenBank/DDBJ whole genome shotgun (WGS) entry which is preliminary data.</text>
</comment>
<dbReference type="RefSeq" id="WP_147913450.1">
    <property type="nucleotide sequence ID" value="NZ_JBHUEJ010000008.1"/>
</dbReference>
<dbReference type="SUPFAM" id="SSF51182">
    <property type="entry name" value="RmlC-like cupins"/>
    <property type="match status" value="1"/>
</dbReference>
<keyword evidence="2" id="KW-1185">Reference proteome</keyword>
<sequence>MALHHATQGEVIDVRPYGARIDGAQSIALFKSADLEVMRLVLPTGYRMPTHKVVGEITLQCLEGVVEVEVASDTHTLPAGHLMYVARGVTHALTATASASVLVTVAL</sequence>
<evidence type="ECO:0000313" key="2">
    <source>
        <dbReference type="Proteomes" id="UP001597304"/>
    </source>
</evidence>
<dbReference type="InterPro" id="IPR014710">
    <property type="entry name" value="RmlC-like_jellyroll"/>
</dbReference>
<dbReference type="InterPro" id="IPR011051">
    <property type="entry name" value="RmlC_Cupin_sf"/>
</dbReference>
<reference evidence="2" key="1">
    <citation type="journal article" date="2019" name="Int. J. Syst. Evol. Microbiol.">
        <title>The Global Catalogue of Microorganisms (GCM) 10K type strain sequencing project: providing services to taxonomists for standard genome sequencing and annotation.</title>
        <authorList>
            <consortium name="The Broad Institute Genomics Platform"/>
            <consortium name="The Broad Institute Genome Sequencing Center for Infectious Disease"/>
            <person name="Wu L."/>
            <person name="Ma J."/>
        </authorList>
    </citation>
    <scope>NUCLEOTIDE SEQUENCE [LARGE SCALE GENOMIC DNA]</scope>
    <source>
        <strain evidence="2">LMG 29247</strain>
    </source>
</reference>
<accession>A0ABW4KQZ5</accession>
<dbReference type="Proteomes" id="UP001597304">
    <property type="component" value="Unassembled WGS sequence"/>
</dbReference>
<protein>
    <recommendedName>
        <fullName evidence="3">Cupin domain-containing protein</fullName>
    </recommendedName>
</protein>
<evidence type="ECO:0008006" key="3">
    <source>
        <dbReference type="Google" id="ProtNLM"/>
    </source>
</evidence>
<proteinExistence type="predicted"/>
<gene>
    <name evidence="1" type="ORF">ACFSF0_03495</name>
</gene>
<evidence type="ECO:0000313" key="1">
    <source>
        <dbReference type="EMBL" id="MFD1709658.1"/>
    </source>
</evidence>
<organism evidence="1 2">
    <name type="scientific">Ottowia flava</name>
    <dbReference type="NCBI Taxonomy" id="2675430"/>
    <lineage>
        <taxon>Bacteria</taxon>
        <taxon>Pseudomonadati</taxon>
        <taxon>Pseudomonadota</taxon>
        <taxon>Betaproteobacteria</taxon>
        <taxon>Burkholderiales</taxon>
        <taxon>Comamonadaceae</taxon>
        <taxon>Ottowia</taxon>
    </lineage>
</organism>
<name>A0ABW4KQZ5_9BURK</name>